<name>A0ABS5S8W5_9FLAO</name>
<dbReference type="Proteomes" id="UP001297092">
    <property type="component" value="Unassembled WGS sequence"/>
</dbReference>
<accession>A0ABS5S8W5</accession>
<dbReference type="RefSeq" id="WP_214113183.1">
    <property type="nucleotide sequence ID" value="NZ_JAHCTB010000003.1"/>
</dbReference>
<proteinExistence type="predicted"/>
<protein>
    <submittedName>
        <fullName evidence="1">Addiction module protein</fullName>
    </submittedName>
</protein>
<dbReference type="Pfam" id="PF09720">
    <property type="entry name" value="Unstab_antitox"/>
    <property type="match status" value="1"/>
</dbReference>
<gene>
    <name evidence="1" type="ORF">KIV10_09010</name>
</gene>
<sequence length="74" mass="8724">MKLEAEKIELIQMLLNSDNKNVLEQIKQLLTGNQNHEISQAHKKELDNRLKANNEGKLNFYSIDEYENRLNEPE</sequence>
<comment type="caution">
    <text evidence="1">The sequence shown here is derived from an EMBL/GenBank/DDBJ whole genome shotgun (WGS) entry which is preliminary data.</text>
</comment>
<reference evidence="1 2" key="1">
    <citation type="submission" date="2021-05" db="EMBL/GenBank/DDBJ databases">
        <title>Aequorivita echinoideorum JCM 30378 genome.</title>
        <authorList>
            <person name="Zhang H."/>
            <person name="Li C."/>
        </authorList>
    </citation>
    <scope>NUCLEOTIDE SEQUENCE [LARGE SCALE GENOMIC DNA]</scope>
    <source>
        <strain evidence="1 2">JCM30378</strain>
    </source>
</reference>
<evidence type="ECO:0000313" key="1">
    <source>
        <dbReference type="EMBL" id="MBT0608320.1"/>
    </source>
</evidence>
<evidence type="ECO:0000313" key="2">
    <source>
        <dbReference type="Proteomes" id="UP001297092"/>
    </source>
</evidence>
<dbReference type="EMBL" id="JAHCTB010000003">
    <property type="protein sequence ID" value="MBT0608320.1"/>
    <property type="molecule type" value="Genomic_DNA"/>
</dbReference>
<dbReference type="InterPro" id="IPR013406">
    <property type="entry name" value="CHP02574_addiction_mod"/>
</dbReference>
<keyword evidence="2" id="KW-1185">Reference proteome</keyword>
<organism evidence="1 2">
    <name type="scientific">Aequorivita echinoideorum</name>
    <dbReference type="NCBI Taxonomy" id="1549647"/>
    <lineage>
        <taxon>Bacteria</taxon>
        <taxon>Pseudomonadati</taxon>
        <taxon>Bacteroidota</taxon>
        <taxon>Flavobacteriia</taxon>
        <taxon>Flavobacteriales</taxon>
        <taxon>Flavobacteriaceae</taxon>
        <taxon>Aequorivita</taxon>
    </lineage>
</organism>